<dbReference type="InterPro" id="IPR005500">
    <property type="entry name" value="DUF309"/>
</dbReference>
<dbReference type="Pfam" id="PF03745">
    <property type="entry name" value="DUF309"/>
    <property type="match status" value="1"/>
</dbReference>
<evidence type="ECO:0000313" key="2">
    <source>
        <dbReference type="EMBL" id="PNU19307.1"/>
    </source>
</evidence>
<dbReference type="Proteomes" id="UP000236340">
    <property type="component" value="Unassembled WGS sequence"/>
</dbReference>
<comment type="caution">
    <text evidence="2">The sequence shown here is derived from an EMBL/GenBank/DDBJ whole genome shotgun (WGS) entry which is preliminary data.</text>
</comment>
<dbReference type="InterPro" id="IPR023203">
    <property type="entry name" value="TTHA0068_sf"/>
</dbReference>
<evidence type="ECO:0000313" key="3">
    <source>
        <dbReference type="Proteomes" id="UP000236340"/>
    </source>
</evidence>
<proteinExistence type="predicted"/>
<accession>A0A2K2H7S1</accession>
<sequence length="160" mass="18352">MRRYSDQPFPAYRHRLDRTPHPTRDPRGHSYGLPEPIPLSCSQRNWPGCEPYLYGVDLFNHGYFWEAHTAFEQVWLAEGRETVNGLFFQGLIQIAAGFLKLAGGEPDNARMLVELGIEKLPTEPEVFFGLQLPPFVTRMRESLENEAIPPVIELRIDDEG</sequence>
<dbReference type="EMBL" id="PPFX01000034">
    <property type="protein sequence ID" value="PNU19307.1"/>
    <property type="molecule type" value="Genomic_DNA"/>
</dbReference>
<feature type="compositionally biased region" description="Basic and acidic residues" evidence="1">
    <location>
        <begin position="17"/>
        <end position="28"/>
    </location>
</feature>
<reference evidence="2 3" key="1">
    <citation type="journal article" date="2018" name="Genome Announc.">
        <title>Genome Sequence of Geothermobacter sp. HR-1 Iron Reducer from the Loihi Seamount.</title>
        <authorList>
            <person name="Smith H."/>
            <person name="Abuyen K."/>
            <person name="Tremblay J."/>
            <person name="Savalia P."/>
            <person name="Perez-Rodriguez I."/>
            <person name="Emerson D."/>
            <person name="Tully B."/>
            <person name="Amend J."/>
        </authorList>
    </citation>
    <scope>NUCLEOTIDE SEQUENCE [LARGE SCALE GENOMIC DNA]</scope>
    <source>
        <strain evidence="2 3">HR-1</strain>
    </source>
</reference>
<evidence type="ECO:0000256" key="1">
    <source>
        <dbReference type="SAM" id="MobiDB-lite"/>
    </source>
</evidence>
<organism evidence="2 3">
    <name type="scientific">Geothermobacter hydrogeniphilus</name>
    <dbReference type="NCBI Taxonomy" id="1969733"/>
    <lineage>
        <taxon>Bacteria</taxon>
        <taxon>Pseudomonadati</taxon>
        <taxon>Thermodesulfobacteriota</taxon>
        <taxon>Desulfuromonadia</taxon>
        <taxon>Desulfuromonadales</taxon>
        <taxon>Geothermobacteraceae</taxon>
        <taxon>Geothermobacter</taxon>
    </lineage>
</organism>
<feature type="region of interest" description="Disordered" evidence="1">
    <location>
        <begin position="1"/>
        <end position="31"/>
    </location>
</feature>
<dbReference type="SUPFAM" id="SSF140663">
    <property type="entry name" value="TTHA0068-like"/>
    <property type="match status" value="1"/>
</dbReference>
<evidence type="ECO:0008006" key="4">
    <source>
        <dbReference type="Google" id="ProtNLM"/>
    </source>
</evidence>
<dbReference type="Gene3D" id="1.10.3450.10">
    <property type="entry name" value="TTHA0068-like"/>
    <property type="match status" value="1"/>
</dbReference>
<gene>
    <name evidence="2" type="ORF">C2E25_13270</name>
</gene>
<protein>
    <recommendedName>
        <fullName evidence="4">DUF309 domain-containing protein</fullName>
    </recommendedName>
</protein>
<dbReference type="RefSeq" id="WP_103116212.1">
    <property type="nucleotide sequence ID" value="NZ_PPFX01000034.1"/>
</dbReference>
<name>A0A2K2H7S1_9BACT</name>
<dbReference type="OrthoDB" id="9799942at2"/>
<dbReference type="AlphaFoldDB" id="A0A2K2H7S1"/>